<keyword evidence="1" id="KW-1133">Transmembrane helix</keyword>
<gene>
    <name evidence="2" type="ORF">EJK80_06605</name>
</gene>
<name>A0A540R7T0_9CORY</name>
<dbReference type="InterPro" id="IPR025324">
    <property type="entry name" value="DUF4230"/>
</dbReference>
<proteinExistence type="predicted"/>
<dbReference type="Pfam" id="PF14014">
    <property type="entry name" value="DUF4230"/>
    <property type="match status" value="1"/>
</dbReference>
<evidence type="ECO:0000313" key="2">
    <source>
        <dbReference type="EMBL" id="TQE43667.1"/>
    </source>
</evidence>
<dbReference type="AlphaFoldDB" id="A0A540R7T0"/>
<feature type="transmembrane region" description="Helical" evidence="1">
    <location>
        <begin position="12"/>
        <end position="31"/>
    </location>
</feature>
<organism evidence="2 3">
    <name type="scientific">Corynebacterium phoceense</name>
    <dbReference type="NCBI Taxonomy" id="1686286"/>
    <lineage>
        <taxon>Bacteria</taxon>
        <taxon>Bacillati</taxon>
        <taxon>Actinomycetota</taxon>
        <taxon>Actinomycetes</taxon>
        <taxon>Mycobacteriales</taxon>
        <taxon>Corynebacteriaceae</taxon>
        <taxon>Corynebacterium</taxon>
    </lineage>
</organism>
<dbReference type="GeneID" id="79853836"/>
<keyword evidence="3" id="KW-1185">Reference proteome</keyword>
<dbReference type="STRING" id="1686286.GCA_900092335_02730"/>
<evidence type="ECO:0000313" key="3">
    <source>
        <dbReference type="Proteomes" id="UP000318080"/>
    </source>
</evidence>
<dbReference type="RefSeq" id="WP_066491446.1">
    <property type="nucleotide sequence ID" value="NZ_JADPQA010000011.1"/>
</dbReference>
<accession>A0A540R7T0</accession>
<evidence type="ECO:0000256" key="1">
    <source>
        <dbReference type="SAM" id="Phobius"/>
    </source>
</evidence>
<keyword evidence="1" id="KW-0472">Membrane</keyword>
<protein>
    <submittedName>
        <fullName evidence="2">DUF4230 domain-containing protein</fullName>
    </submittedName>
</protein>
<sequence length="207" mass="22772">MSTYSPVRRRAWAAVIILALAVAGLVAFIVMDRAGRAQVTGETLKSSFEEVAEFAVEDYSYSSIGTYDGEKMHVLGVDVPWTEKSFIVTYRGEVKAGIKDMEAVEFDLDEDKQTVTVTAPKVEVLSSTIDQSSVEQYDQSINPFNQVQVRDVSEFMKGREDDGQKEAVKAGLLDRAEKRAEDLLVSQVKATLGAAGAGDYEVTVDWK</sequence>
<comment type="caution">
    <text evidence="2">The sequence shown here is derived from an EMBL/GenBank/DDBJ whole genome shotgun (WGS) entry which is preliminary data.</text>
</comment>
<dbReference type="Proteomes" id="UP000318080">
    <property type="component" value="Unassembled WGS sequence"/>
</dbReference>
<reference evidence="2 3" key="1">
    <citation type="submission" date="2019-06" db="EMBL/GenBank/DDBJ databases">
        <title>Draft genome of C. phoceense Strain 272.</title>
        <authorList>
            <person name="Pacheco L.G.C."/>
            <person name="Barberis C.M."/>
            <person name="Almuzara M.N."/>
            <person name="Traglia G.M."/>
            <person name="Santos C.S."/>
            <person name="Rocha D.J.P.G."/>
            <person name="Aguiar E.R.G.R."/>
            <person name="Vay C.A."/>
        </authorList>
    </citation>
    <scope>NUCLEOTIDE SEQUENCE [LARGE SCALE GENOMIC DNA]</scope>
    <source>
        <strain evidence="2 3">272</strain>
    </source>
</reference>
<dbReference type="EMBL" id="VHIR01000007">
    <property type="protein sequence ID" value="TQE43667.1"/>
    <property type="molecule type" value="Genomic_DNA"/>
</dbReference>
<keyword evidence="1" id="KW-0812">Transmembrane</keyword>